<dbReference type="NCBIfam" id="TIGR01838">
    <property type="entry name" value="PHA_synth_I"/>
    <property type="match status" value="1"/>
</dbReference>
<dbReference type="PATRIC" id="fig|45068.5.peg.1980"/>
<reference evidence="6 7" key="1">
    <citation type="submission" date="2015-11" db="EMBL/GenBank/DDBJ databases">
        <title>Genomic analysis of 38 Legionella species identifies large and diverse effector repertoires.</title>
        <authorList>
            <person name="Burstein D."/>
            <person name="Amaro F."/>
            <person name="Zusman T."/>
            <person name="Lifshitz Z."/>
            <person name="Cohen O."/>
            <person name="Gilbert J.A."/>
            <person name="Pupko T."/>
            <person name="Shuman H.A."/>
            <person name="Segal G."/>
        </authorList>
    </citation>
    <scope>NUCLEOTIDE SEQUENCE [LARGE SCALE GENOMIC DNA]</scope>
    <source>
        <strain evidence="6 7">ATCC 49505</strain>
    </source>
</reference>
<dbReference type="Pfam" id="PF07167">
    <property type="entry name" value="PhaC_N"/>
    <property type="match status" value="1"/>
</dbReference>
<dbReference type="EMBL" id="LNYK01000033">
    <property type="protein sequence ID" value="KTD19648.1"/>
    <property type="molecule type" value="Genomic_DNA"/>
</dbReference>
<dbReference type="RefSeq" id="WP_065238314.1">
    <property type="nucleotide sequence ID" value="NZ_CAAAHZ010000001.1"/>
</dbReference>
<evidence type="ECO:0000313" key="6">
    <source>
        <dbReference type="EMBL" id="KTD19648.1"/>
    </source>
</evidence>
<protein>
    <submittedName>
        <fullName evidence="6">Poly-beta-hydroxybutyrate polymerase</fullName>
    </submittedName>
</protein>
<dbReference type="GO" id="GO:0016746">
    <property type="term" value="F:acyltransferase activity"/>
    <property type="evidence" value="ECO:0007669"/>
    <property type="project" value="UniProtKB-KW"/>
</dbReference>
<name>A0A0W0VHM7_9GAMM</name>
<gene>
    <name evidence="6" type="ORF">Llon_1820</name>
</gene>
<proteinExistence type="predicted"/>
<dbReference type="GO" id="GO:0042619">
    <property type="term" value="P:poly-hydroxybutyrate biosynthetic process"/>
    <property type="evidence" value="ECO:0007669"/>
    <property type="project" value="InterPro"/>
</dbReference>
<evidence type="ECO:0000256" key="3">
    <source>
        <dbReference type="ARBA" id="ARBA00022679"/>
    </source>
</evidence>
<evidence type="ECO:0000256" key="1">
    <source>
        <dbReference type="ARBA" id="ARBA00004496"/>
    </source>
</evidence>
<dbReference type="PANTHER" id="PTHR36837">
    <property type="entry name" value="POLY(3-HYDROXYALKANOATE) POLYMERASE SUBUNIT PHAC"/>
    <property type="match status" value="1"/>
</dbReference>
<dbReference type="Gene3D" id="3.40.50.1820">
    <property type="entry name" value="alpha/beta hydrolase"/>
    <property type="match status" value="1"/>
</dbReference>
<keyword evidence="7" id="KW-1185">Reference proteome</keyword>
<comment type="caution">
    <text evidence="6">The sequence shown here is derived from an EMBL/GenBank/DDBJ whole genome shotgun (WGS) entry which is preliminary data.</text>
</comment>
<dbReference type="InterPro" id="IPR051321">
    <property type="entry name" value="PHA/PHB_synthase"/>
</dbReference>
<evidence type="ECO:0000256" key="4">
    <source>
        <dbReference type="ARBA" id="ARBA00023315"/>
    </source>
</evidence>
<keyword evidence="2" id="KW-0963">Cytoplasm</keyword>
<dbReference type="Proteomes" id="UP000054997">
    <property type="component" value="Unassembled WGS sequence"/>
</dbReference>
<dbReference type="InterPro" id="IPR010941">
    <property type="entry name" value="PhaC_N"/>
</dbReference>
<keyword evidence="4" id="KW-0012">Acyltransferase</keyword>
<dbReference type="GO" id="GO:0005737">
    <property type="term" value="C:cytoplasm"/>
    <property type="evidence" value="ECO:0007669"/>
    <property type="project" value="UniProtKB-SubCell"/>
</dbReference>
<comment type="subcellular location">
    <subcellularLocation>
        <location evidence="1">Cytoplasm</location>
    </subcellularLocation>
</comment>
<dbReference type="OrthoDB" id="7208816at2"/>
<evidence type="ECO:0000259" key="5">
    <source>
        <dbReference type="Pfam" id="PF07167"/>
    </source>
</evidence>
<feature type="domain" description="Poly-beta-hydroxybutyrate polymerase N-terminal" evidence="5">
    <location>
        <begin position="91"/>
        <end position="263"/>
    </location>
</feature>
<dbReference type="AlphaFoldDB" id="A0A0W0VHM7"/>
<dbReference type="STRING" id="45068.Llon_1820"/>
<dbReference type="InterPro" id="IPR010963">
    <property type="entry name" value="PHA_synth_I"/>
</dbReference>
<dbReference type="SUPFAM" id="SSF53474">
    <property type="entry name" value="alpha/beta-Hydrolases"/>
    <property type="match status" value="1"/>
</dbReference>
<sequence length="615" mass="69709">MEQDKELSEIMQSIAEKGLRLMASYKQQPGQLPMLLEKGGEIFKDFQNLFIALFKNPDKIVKAQFAYWQDAMGLLEEQFRHWLLGKSMPINDRRFNSEEWVQNPFFNLLTQQYLLASEHMQSLLEQLDYGEAHVARRVRFLARQYLDALSPDNFLHTNPQLIAETIQTHGKNLLRGLNNFLGDIEAGSARLIMKMTDPDAFKVGSNLAVTPGKVIFKNELMELIQYAPMTETVKAVPLLIIPPWINKYYILDLSPHNSFVRWLTTQGITVFMISWVNPDASYAGKGIEDYLNEGPIAAIDIIKKQLQIEQVNTLGFCIGGTLLALLLAYFKTQDNHSIRSATFLATLLDFSDPGDISVFIDEEQIARLEEKMNLDGYLDGHFMASAFNSLRASDLIWSFFIRNYLSGKPPVPFDILYWNADSTNMPAKMHSQYLRWMYLHNDLIKSNKIVINNTPIDISRIEVPAFFVATIKDHIAPWETVFKGFQYYGGDKEFLLGGSGHIAGIVIPPGGEKYGYYVNREPRANAAEWLKTAKHSTGSWWPYWVKWLKNHSGGFRSATSFKQLPYQPIADAPGDYVFLNTKAQAAKKGKNMASKKEEGACLPQAAVADAAVEIS</sequence>
<organism evidence="6 7">
    <name type="scientific">Legionella londiniensis</name>
    <dbReference type="NCBI Taxonomy" id="45068"/>
    <lineage>
        <taxon>Bacteria</taxon>
        <taxon>Pseudomonadati</taxon>
        <taxon>Pseudomonadota</taxon>
        <taxon>Gammaproteobacteria</taxon>
        <taxon>Legionellales</taxon>
        <taxon>Legionellaceae</taxon>
        <taxon>Legionella</taxon>
    </lineage>
</organism>
<dbReference type="InterPro" id="IPR029058">
    <property type="entry name" value="AB_hydrolase_fold"/>
</dbReference>
<dbReference type="PANTHER" id="PTHR36837:SF5">
    <property type="entry name" value="POLY-3-HYDROXYBUTYRATE SYNTHASE"/>
    <property type="match status" value="1"/>
</dbReference>
<evidence type="ECO:0000256" key="2">
    <source>
        <dbReference type="ARBA" id="ARBA00022490"/>
    </source>
</evidence>
<keyword evidence="3" id="KW-0808">Transferase</keyword>
<evidence type="ECO:0000313" key="7">
    <source>
        <dbReference type="Proteomes" id="UP000054997"/>
    </source>
</evidence>
<accession>A0A0W0VHM7</accession>